<feature type="region of interest" description="Disordered" evidence="1">
    <location>
        <begin position="44"/>
        <end position="76"/>
    </location>
</feature>
<proteinExistence type="predicted"/>
<organism evidence="2">
    <name type="scientific">Kluyveromyces waltii</name>
    <name type="common">Yeast</name>
    <dbReference type="NCBI Taxonomy" id="4914"/>
    <lineage>
        <taxon>Eukaryota</taxon>
        <taxon>Fungi</taxon>
        <taxon>Dikarya</taxon>
        <taxon>Ascomycota</taxon>
        <taxon>Saccharomycotina</taxon>
        <taxon>Saccharomycetes</taxon>
        <taxon>Saccharomycetales</taxon>
        <taxon>Saccharomycetaceae</taxon>
        <taxon>Lachancea</taxon>
    </lineage>
</organism>
<feature type="region of interest" description="Disordered" evidence="1">
    <location>
        <begin position="249"/>
        <end position="306"/>
    </location>
</feature>
<dbReference type="EMBL" id="X56553">
    <property type="protein sequence ID" value="CAA39901.1"/>
    <property type="molecule type" value="Genomic_DNA"/>
</dbReference>
<feature type="compositionally biased region" description="Basic residues" evidence="1">
    <location>
        <begin position="262"/>
        <end position="272"/>
    </location>
</feature>
<evidence type="ECO:0000256" key="1">
    <source>
        <dbReference type="SAM" id="MobiDB-lite"/>
    </source>
</evidence>
<evidence type="ECO:0000313" key="2">
    <source>
        <dbReference type="EMBL" id="CAA39901.1"/>
    </source>
</evidence>
<accession>Q01086</accession>
<name>Q01086_KLUWA</name>
<sequence length="306" mass="35335">MHCLKLLDLSKLHVSYSDAFSAVDMTLRLMQIMCNLDEMTVDRGEPDPTYLREPAELPSGSLNSEEDNGEKEPHEQDSFQIDYNRHGLHFAKYTTMTRSTYREYRVDSLTRFPIEEDPFALLSGVGTRSVKLDVRGYLSLFLNTICKGTTSYRGVPLQRLILANEPAFADWSLVRSVLVQALKHVAPENMEEAHNVILANYDRYRSRGLMCFETTPEDIKDMLNDLKRITSLTSLGSEIQDWPQVKENPRLFDELKNTRPQPSKRGRGRPRRSVTDEPVTRRKRVRTSTLPQEEIPSRWKGRLRTT</sequence>
<dbReference type="AlphaFoldDB" id="Q01086"/>
<reference evidence="2" key="1">
    <citation type="journal article" date="1992" name="Microbiology">
        <title>Characterization of a circular plasmid from the yeast Kluyveromyces waltii.</title>
        <authorList>
            <person name="Chen X.J."/>
            <person name="Cong Y.S."/>
            <person name="Wesolowski-Louvel M."/>
            <person name="Fukuhara H."/>
        </authorList>
    </citation>
    <scope>NUCLEOTIDE SEQUENCE</scope>
    <source>
        <strain evidence="2">CBS 6430</strain>
    </source>
</reference>
<protein>
    <submittedName>
        <fullName evidence="2">PKW1 plasmid</fullName>
    </submittedName>
</protein>
<dbReference type="PIR" id="S19997">
    <property type="entry name" value="S19997"/>
</dbReference>